<dbReference type="CDD" id="cd17546">
    <property type="entry name" value="REC_hyHK_CKI1_RcsC-like"/>
    <property type="match status" value="1"/>
</dbReference>
<dbReference type="PROSITE" id="PS50110">
    <property type="entry name" value="RESPONSE_REGULATORY"/>
    <property type="match status" value="1"/>
</dbReference>
<keyword evidence="2" id="KW-0808">Transferase</keyword>
<dbReference type="Pfam" id="PF01590">
    <property type="entry name" value="GAF"/>
    <property type="match status" value="1"/>
</dbReference>
<gene>
    <name evidence="8" type="ORF">SLS55_005405</name>
</gene>
<dbReference type="Gene3D" id="3.30.565.10">
    <property type="entry name" value="Histidine kinase-like ATPase, C-terminal domain"/>
    <property type="match status" value="1"/>
</dbReference>
<dbReference type="InterPro" id="IPR003018">
    <property type="entry name" value="GAF"/>
</dbReference>
<dbReference type="InterPro" id="IPR004358">
    <property type="entry name" value="Sig_transdc_His_kin-like_C"/>
</dbReference>
<dbReference type="SMART" id="SM00387">
    <property type="entry name" value="HATPase_c"/>
    <property type="match status" value="1"/>
</dbReference>
<keyword evidence="3" id="KW-0418">Kinase</keyword>
<feature type="compositionally biased region" description="Polar residues" evidence="5">
    <location>
        <begin position="367"/>
        <end position="376"/>
    </location>
</feature>
<dbReference type="SMART" id="SM00065">
    <property type="entry name" value="GAF"/>
    <property type="match status" value="1"/>
</dbReference>
<evidence type="ECO:0008006" key="10">
    <source>
        <dbReference type="Google" id="ProtNLM"/>
    </source>
</evidence>
<dbReference type="SUPFAM" id="SSF55874">
    <property type="entry name" value="ATPase domain of HSP90 chaperone/DNA topoisomerase II/histidine kinase"/>
    <property type="match status" value="1"/>
</dbReference>
<dbReference type="SUPFAM" id="SSF55781">
    <property type="entry name" value="GAF domain-like"/>
    <property type="match status" value="1"/>
</dbReference>
<dbReference type="PROSITE" id="PS50109">
    <property type="entry name" value="HIS_KIN"/>
    <property type="match status" value="1"/>
</dbReference>
<evidence type="ECO:0000256" key="5">
    <source>
        <dbReference type="SAM" id="MobiDB-lite"/>
    </source>
</evidence>
<dbReference type="SMART" id="SM00388">
    <property type="entry name" value="HisKA"/>
    <property type="match status" value="1"/>
</dbReference>
<dbReference type="CDD" id="cd00082">
    <property type="entry name" value="HisKA"/>
    <property type="match status" value="1"/>
</dbReference>
<dbReference type="InterPro" id="IPR003661">
    <property type="entry name" value="HisK_dim/P_dom"/>
</dbReference>
<reference evidence="8 9" key="1">
    <citation type="submission" date="2024-02" db="EMBL/GenBank/DDBJ databases">
        <title>De novo assembly and annotation of 12 fungi associated with fruit tree decline syndrome in Ontario, Canada.</title>
        <authorList>
            <person name="Sulman M."/>
            <person name="Ellouze W."/>
            <person name="Ilyukhin E."/>
        </authorList>
    </citation>
    <scope>NUCLEOTIDE SEQUENCE [LARGE SCALE GENOMIC DNA]</scope>
    <source>
        <strain evidence="8 9">FDS-637</strain>
    </source>
</reference>
<proteinExistence type="predicted"/>
<organism evidence="8 9">
    <name type="scientific">Diplodia seriata</name>
    <dbReference type="NCBI Taxonomy" id="420778"/>
    <lineage>
        <taxon>Eukaryota</taxon>
        <taxon>Fungi</taxon>
        <taxon>Dikarya</taxon>
        <taxon>Ascomycota</taxon>
        <taxon>Pezizomycotina</taxon>
        <taxon>Dothideomycetes</taxon>
        <taxon>Dothideomycetes incertae sedis</taxon>
        <taxon>Botryosphaeriales</taxon>
        <taxon>Botryosphaeriaceae</taxon>
        <taxon>Diplodia</taxon>
    </lineage>
</organism>
<dbReference type="SUPFAM" id="SSF52172">
    <property type="entry name" value="CheY-like"/>
    <property type="match status" value="1"/>
</dbReference>
<dbReference type="InterPro" id="IPR036890">
    <property type="entry name" value="HATPase_C_sf"/>
</dbReference>
<dbReference type="SMART" id="SM00448">
    <property type="entry name" value="REC"/>
    <property type="match status" value="1"/>
</dbReference>
<dbReference type="PANTHER" id="PTHR43719:SF11">
    <property type="entry name" value="HISTIDINE KINASE_RESPONSE REGULATOR, PUTATIVE-RELATED"/>
    <property type="match status" value="1"/>
</dbReference>
<feature type="region of interest" description="Disordered" evidence="5">
    <location>
        <begin position="236"/>
        <end position="320"/>
    </location>
</feature>
<dbReference type="InterPro" id="IPR036097">
    <property type="entry name" value="HisK_dim/P_sf"/>
</dbReference>
<sequence length="1139" mass="124951">MNCSTSRDRETYRFYQAAINALELRLVEDAPGCTVPPAGFVPRPCKDTALTAFAQLGALRLNANRGLISLLDGKYQYILAEATRTLSLLPTVEPDPNDNLWLGSVIISRSKGVCEHVLSLGDVIQGPISIDSDIPAVVINDLAQDPRFVDRSYVLDNPKVRFYAGVPLRSPWGKIIGAFCVFGHEPRDGLTQEQLIALQGIATTVMAYLETSKAKEGHRRYEQMLHGLTSFVTGDTSMQSLDGSQRAPFGRPLPVQQHSSSSINAGSSSEDPGRPIAVVRNTPPPMIPSPKGKKRPRVLSTSTLTARKRSTTSLQETMLPSGSKDMFSRAASIMRESIDLCGCIIFDASVATYGAAIDLPYAERSAESQLDSSPKTSPAAPKNDYGSHELSPNEEYFRIGTQTSSSDGDGLSDRKMCEILGVSLKESTGMPIYDSETFCPDLAEKDLKKLLKKFPSGHIFNVSSAGEISSSQSSDCPPEMAPNSKAAVCTDQRARVSRRVPGSKENRLLQKLLDVAPRARSIAVLPLWDYQRNRWFAGCLCWTTEPSRLLYPDVDLIYLQAFGNSIMMELSRLDAITSDRAKTTFVASISHELRCPLHGILGGVQFLQDTSLDTYQAGMLDSVAMCGKTLLDTIDHVLDFAKINTFTRQPLKDCSSRRQDPIDLTVRKGSQSLSEPANLFANIDLAMLTEEVIEAVFVGHSHLGASIRLEKMEDPAKTWPSPGMKPQAGNLKRESDKVVRLVLDIPHRRDWSVTTQPGAWRRVVMNLVGNALKYTKSGYIRISMRTRQAELDPCQESNSIDVTLVVSDSGKGMSSEYLRSGVWRPFSQEDSFSPGTGLGLSIVRQIVQGLKGTIDLKSEVQVGTEVRVNLNLPLTESPRETDDDDRYLLLAASKMRNRAICILETGIPGDLDHSVPTVRKGRRELAVAVSKTLKGWFGANAVVSNLFTALSTDIIICLEPQLELLTTLKGIKSPENKPLVIFIVLHAAEATALRSDPRVLSNNRINLSLLKAFMRRYNFDYQEAMNGLQAVEAYKRDGGHFDYVLMDLTMPVMDGMAATREIRRHEQREGLRPTIVIALTGLASAAARVDALNSGINFFLTKPVKFQALHQMLKGVAAGAGAAETTSSPPLSPQQQSYH</sequence>
<name>A0ABR3CGA7_9PEZI</name>
<dbReference type="GeneID" id="92009490"/>
<feature type="compositionally biased region" description="Low complexity" evidence="5">
    <location>
        <begin position="259"/>
        <end position="269"/>
    </location>
</feature>
<dbReference type="InterPro" id="IPR003594">
    <property type="entry name" value="HATPase_dom"/>
</dbReference>
<feature type="domain" description="Histidine kinase" evidence="6">
    <location>
        <begin position="588"/>
        <end position="874"/>
    </location>
</feature>
<dbReference type="PANTHER" id="PTHR43719">
    <property type="entry name" value="TWO-COMPONENT HISTIDINE KINASE"/>
    <property type="match status" value="1"/>
</dbReference>
<keyword evidence="1 4" id="KW-0597">Phosphoprotein</keyword>
<comment type="caution">
    <text evidence="8">The sequence shown here is derived from an EMBL/GenBank/DDBJ whole genome shotgun (WGS) entry which is preliminary data.</text>
</comment>
<dbReference type="Gene3D" id="3.40.50.2300">
    <property type="match status" value="1"/>
</dbReference>
<dbReference type="PRINTS" id="PR00344">
    <property type="entry name" value="BCTRLSENSOR"/>
</dbReference>
<protein>
    <recommendedName>
        <fullName evidence="10">Sensor histidine kinase response</fullName>
    </recommendedName>
</protein>
<dbReference type="RefSeq" id="XP_066632697.1">
    <property type="nucleotide sequence ID" value="XM_066776855.1"/>
</dbReference>
<dbReference type="Pfam" id="PF02518">
    <property type="entry name" value="HATPase_c"/>
    <property type="match status" value="1"/>
</dbReference>
<feature type="region of interest" description="Disordered" evidence="5">
    <location>
        <begin position="366"/>
        <end position="394"/>
    </location>
</feature>
<dbReference type="InterPro" id="IPR001789">
    <property type="entry name" value="Sig_transdc_resp-reg_receiver"/>
</dbReference>
<dbReference type="Gene3D" id="3.30.450.40">
    <property type="match status" value="1"/>
</dbReference>
<dbReference type="Proteomes" id="UP001430584">
    <property type="component" value="Unassembled WGS sequence"/>
</dbReference>
<feature type="domain" description="Response regulatory" evidence="7">
    <location>
        <begin position="996"/>
        <end position="1117"/>
    </location>
</feature>
<dbReference type="InterPro" id="IPR011006">
    <property type="entry name" value="CheY-like_superfamily"/>
</dbReference>
<dbReference type="InterPro" id="IPR029016">
    <property type="entry name" value="GAF-like_dom_sf"/>
</dbReference>
<dbReference type="InterPro" id="IPR005467">
    <property type="entry name" value="His_kinase_dom"/>
</dbReference>
<keyword evidence="9" id="KW-1185">Reference proteome</keyword>
<feature type="modified residue" description="4-aspartylphosphate" evidence="4">
    <location>
        <position position="1047"/>
    </location>
</feature>
<accession>A0ABR3CGA7</accession>
<evidence type="ECO:0000259" key="6">
    <source>
        <dbReference type="PROSITE" id="PS50109"/>
    </source>
</evidence>
<evidence type="ECO:0000256" key="1">
    <source>
        <dbReference type="ARBA" id="ARBA00022553"/>
    </source>
</evidence>
<evidence type="ECO:0000256" key="3">
    <source>
        <dbReference type="ARBA" id="ARBA00022777"/>
    </source>
</evidence>
<dbReference type="Pfam" id="PF00512">
    <property type="entry name" value="HisKA"/>
    <property type="match status" value="1"/>
</dbReference>
<dbReference type="InterPro" id="IPR050956">
    <property type="entry name" value="2C_system_His_kinase"/>
</dbReference>
<dbReference type="Gene3D" id="1.10.287.130">
    <property type="match status" value="1"/>
</dbReference>
<evidence type="ECO:0000313" key="9">
    <source>
        <dbReference type="Proteomes" id="UP001430584"/>
    </source>
</evidence>
<evidence type="ECO:0000256" key="2">
    <source>
        <dbReference type="ARBA" id="ARBA00022679"/>
    </source>
</evidence>
<dbReference type="SUPFAM" id="SSF47384">
    <property type="entry name" value="Homodimeric domain of signal transducing histidine kinase"/>
    <property type="match status" value="1"/>
</dbReference>
<evidence type="ECO:0000259" key="7">
    <source>
        <dbReference type="PROSITE" id="PS50110"/>
    </source>
</evidence>
<evidence type="ECO:0000256" key="4">
    <source>
        <dbReference type="PROSITE-ProRule" id="PRU00169"/>
    </source>
</evidence>
<dbReference type="Pfam" id="PF00072">
    <property type="entry name" value="Response_reg"/>
    <property type="match status" value="1"/>
</dbReference>
<evidence type="ECO:0000313" key="8">
    <source>
        <dbReference type="EMBL" id="KAL0259668.1"/>
    </source>
</evidence>
<dbReference type="EMBL" id="JAJVCZ030000005">
    <property type="protein sequence ID" value="KAL0259668.1"/>
    <property type="molecule type" value="Genomic_DNA"/>
</dbReference>
<feature type="compositionally biased region" description="Polar residues" evidence="5">
    <location>
        <begin position="299"/>
        <end position="320"/>
    </location>
</feature>